<dbReference type="SUPFAM" id="SSF53756">
    <property type="entry name" value="UDP-Glycosyltransferase/glycogen phosphorylase"/>
    <property type="match status" value="1"/>
</dbReference>
<evidence type="ECO:0000256" key="4">
    <source>
        <dbReference type="ARBA" id="ARBA00044042"/>
    </source>
</evidence>
<keyword evidence="1" id="KW-0328">Glycosyltransferase</keyword>
<dbReference type="PANTHER" id="PTHR30160:SF7">
    <property type="entry name" value="ADP-HEPTOSE--LPS HEPTOSYLTRANSFERASE 2"/>
    <property type="match status" value="1"/>
</dbReference>
<dbReference type="InterPro" id="IPR011910">
    <property type="entry name" value="RfaF"/>
</dbReference>
<evidence type="ECO:0000313" key="6">
    <source>
        <dbReference type="EMBL" id="QDU54953.1"/>
    </source>
</evidence>
<keyword evidence="7" id="KW-1185">Reference proteome</keyword>
<comment type="catalytic activity">
    <reaction evidence="5">
        <text>an L-alpha-D-Hep-(1-&gt;5)-[alpha-Kdo-(2-&gt;4)]-alpha-Kdo-(2-&gt;6)-lipid A + ADP-L-glycero-beta-D-manno-heptose = an L-alpha-D-Hep-(1-&gt;3)-L-alpha-D-Hep-(1-&gt;5)-[alpha-Kdo-(2-&gt;4)]-alpha-Kdo-(2-&gt;6)-lipid A + ADP + H(+)</text>
        <dbReference type="Rhea" id="RHEA:74071"/>
        <dbReference type="ChEBI" id="CHEBI:15378"/>
        <dbReference type="ChEBI" id="CHEBI:61506"/>
        <dbReference type="ChEBI" id="CHEBI:193068"/>
        <dbReference type="ChEBI" id="CHEBI:193069"/>
        <dbReference type="ChEBI" id="CHEBI:456216"/>
        <dbReference type="EC" id="2.4.99.24"/>
    </reaction>
</comment>
<dbReference type="GO" id="GO:0005829">
    <property type="term" value="C:cytosol"/>
    <property type="evidence" value="ECO:0007669"/>
    <property type="project" value="TreeGrafter"/>
</dbReference>
<proteinExistence type="inferred from homology"/>
<sequence length="343" mass="37624">MRIALFLPNWIGDVVMATPAIRALRKMLGDEGELIGVMRPYVAEVLAGTPWLDEQILYKPDVKQGEYAGRTAIARLRAARPDVAVLLTNSLRTGWMAWRSGAGTRIGTARNLRRLLINKRVAEDHSPTIDSYLRVAYAAGSGIEMPQLELATTVEDEAAADSVWRVLDLPVNNRVVVMNSGGAYGAAKHWPAEHFAAVAQRLAHEQNLHVLVNCGPQERDIARTIVKLAGDRRVVSLADFDVPLGLTKACIRRARLLLTTDSGPRFFGLAFGRPVISLFGPTSPEHTETHDPNETALTLNLDCQPCMARTCPLGHHACMRDLSVDHVYATIDEALRRTQTSAA</sequence>
<comment type="similarity">
    <text evidence="3">Belongs to the glycosyltransferase 9 family.</text>
</comment>
<evidence type="ECO:0000256" key="2">
    <source>
        <dbReference type="ARBA" id="ARBA00022679"/>
    </source>
</evidence>
<gene>
    <name evidence="6" type="primary">rfaF</name>
    <name evidence="6" type="ORF">Pan181_11380</name>
</gene>
<dbReference type="AlphaFoldDB" id="A0A518AJQ3"/>
<accession>A0A518AJQ3</accession>
<dbReference type="GO" id="GO:0009244">
    <property type="term" value="P:lipopolysaccharide core region biosynthetic process"/>
    <property type="evidence" value="ECO:0007669"/>
    <property type="project" value="TreeGrafter"/>
</dbReference>
<dbReference type="EC" id="2.4.99.24" evidence="4"/>
<evidence type="ECO:0000313" key="7">
    <source>
        <dbReference type="Proteomes" id="UP000315750"/>
    </source>
</evidence>
<reference evidence="6 7" key="1">
    <citation type="submission" date="2019-02" db="EMBL/GenBank/DDBJ databases">
        <title>Deep-cultivation of Planctomycetes and their phenomic and genomic characterization uncovers novel biology.</title>
        <authorList>
            <person name="Wiegand S."/>
            <person name="Jogler M."/>
            <person name="Boedeker C."/>
            <person name="Pinto D."/>
            <person name="Vollmers J."/>
            <person name="Rivas-Marin E."/>
            <person name="Kohn T."/>
            <person name="Peeters S.H."/>
            <person name="Heuer A."/>
            <person name="Rast P."/>
            <person name="Oberbeckmann S."/>
            <person name="Bunk B."/>
            <person name="Jeske O."/>
            <person name="Meyerdierks A."/>
            <person name="Storesund J.E."/>
            <person name="Kallscheuer N."/>
            <person name="Luecker S."/>
            <person name="Lage O.M."/>
            <person name="Pohl T."/>
            <person name="Merkel B.J."/>
            <person name="Hornburger P."/>
            <person name="Mueller R.-W."/>
            <person name="Bruemmer F."/>
            <person name="Labrenz M."/>
            <person name="Spormann A.M."/>
            <person name="Op den Camp H."/>
            <person name="Overmann J."/>
            <person name="Amann R."/>
            <person name="Jetten M.S.M."/>
            <person name="Mascher T."/>
            <person name="Medema M.H."/>
            <person name="Devos D.P."/>
            <person name="Kaster A.-K."/>
            <person name="Ovreas L."/>
            <person name="Rohde M."/>
            <person name="Galperin M.Y."/>
            <person name="Jogler C."/>
        </authorList>
    </citation>
    <scope>NUCLEOTIDE SEQUENCE [LARGE SCALE GENOMIC DNA]</scope>
    <source>
        <strain evidence="6 7">Pan181</strain>
    </source>
</reference>
<dbReference type="Pfam" id="PF01075">
    <property type="entry name" value="Glyco_transf_9"/>
    <property type="match status" value="1"/>
</dbReference>
<dbReference type="PANTHER" id="PTHR30160">
    <property type="entry name" value="TETRAACYLDISACCHARIDE 4'-KINASE-RELATED"/>
    <property type="match status" value="1"/>
</dbReference>
<keyword evidence="2 6" id="KW-0808">Transferase</keyword>
<dbReference type="Proteomes" id="UP000315750">
    <property type="component" value="Chromosome"/>
</dbReference>
<protein>
    <recommendedName>
        <fullName evidence="4">lipopolysaccharide heptosyltransferase II</fullName>
        <ecNumber evidence="4">2.4.99.24</ecNumber>
    </recommendedName>
</protein>
<dbReference type="KEGG" id="amuc:Pan181_11380"/>
<dbReference type="EMBL" id="CP036278">
    <property type="protein sequence ID" value="QDU54953.1"/>
    <property type="molecule type" value="Genomic_DNA"/>
</dbReference>
<dbReference type="CDD" id="cd03789">
    <property type="entry name" value="GT9_LPS_heptosyltransferase"/>
    <property type="match status" value="1"/>
</dbReference>
<evidence type="ECO:0000256" key="3">
    <source>
        <dbReference type="ARBA" id="ARBA00043995"/>
    </source>
</evidence>
<dbReference type="GO" id="GO:0008713">
    <property type="term" value="F:ADP-heptose-lipopolysaccharide heptosyltransferase activity"/>
    <property type="evidence" value="ECO:0007669"/>
    <property type="project" value="UniProtKB-EC"/>
</dbReference>
<dbReference type="InterPro" id="IPR002201">
    <property type="entry name" value="Glyco_trans_9"/>
</dbReference>
<organism evidence="6 7">
    <name type="scientific">Aeoliella mucimassa</name>
    <dbReference type="NCBI Taxonomy" id="2527972"/>
    <lineage>
        <taxon>Bacteria</taxon>
        <taxon>Pseudomonadati</taxon>
        <taxon>Planctomycetota</taxon>
        <taxon>Planctomycetia</taxon>
        <taxon>Pirellulales</taxon>
        <taxon>Lacipirellulaceae</taxon>
        <taxon>Aeoliella</taxon>
    </lineage>
</organism>
<dbReference type="RefSeq" id="WP_145245876.1">
    <property type="nucleotide sequence ID" value="NZ_CP036278.1"/>
</dbReference>
<dbReference type="NCBIfam" id="TIGR02195">
    <property type="entry name" value="heptsyl_trn_II"/>
    <property type="match status" value="1"/>
</dbReference>
<evidence type="ECO:0000256" key="1">
    <source>
        <dbReference type="ARBA" id="ARBA00022676"/>
    </source>
</evidence>
<dbReference type="InterPro" id="IPR051199">
    <property type="entry name" value="LPS_LOS_Heptosyltrfase"/>
</dbReference>
<dbReference type="OrthoDB" id="9768048at2"/>
<evidence type="ECO:0000256" key="5">
    <source>
        <dbReference type="ARBA" id="ARBA00047503"/>
    </source>
</evidence>
<name>A0A518AJQ3_9BACT</name>
<dbReference type="Gene3D" id="3.40.50.2000">
    <property type="entry name" value="Glycogen Phosphorylase B"/>
    <property type="match status" value="2"/>
</dbReference>